<keyword evidence="3" id="KW-0624">Polysaccharide degradation</keyword>
<keyword evidence="2" id="KW-0119">Carbohydrate metabolism</keyword>
<name>C4PD97_9ZZZZ</name>
<proteinExistence type="predicted"/>
<evidence type="ECO:0000256" key="3">
    <source>
        <dbReference type="ARBA" id="ARBA00023326"/>
    </source>
</evidence>
<evidence type="ECO:0000256" key="1">
    <source>
        <dbReference type="ARBA" id="ARBA00022801"/>
    </source>
</evidence>
<dbReference type="GO" id="GO:0004553">
    <property type="term" value="F:hydrolase activity, hydrolyzing O-glycosyl compounds"/>
    <property type="evidence" value="ECO:0007669"/>
    <property type="project" value="InterPro"/>
</dbReference>
<keyword evidence="1 5" id="KW-0378">Hydrolase</keyword>
<evidence type="ECO:0000259" key="4">
    <source>
        <dbReference type="PROSITE" id="PS51760"/>
    </source>
</evidence>
<organism evidence="5">
    <name type="scientific">uncultured organism</name>
    <dbReference type="NCBI Taxonomy" id="155900"/>
    <lineage>
        <taxon>unclassified sequences</taxon>
        <taxon>environmental samples</taxon>
    </lineage>
</organism>
<keyword evidence="5" id="KW-0858">Xylan degradation</keyword>
<dbReference type="PROSITE" id="PS51760">
    <property type="entry name" value="GH10_2"/>
    <property type="match status" value="1"/>
</dbReference>
<evidence type="ECO:0000313" key="5">
    <source>
        <dbReference type="EMBL" id="ACR24715.1"/>
    </source>
</evidence>
<sequence>YDWDVGNEPTDMGRTRTRLGAWAKSLGPVPFAAEHLKIARAAHPDALLLVNDYRLDPAFHQILDRLRQEDRLLFDGLGFQSH</sequence>
<feature type="domain" description="GH10" evidence="4">
    <location>
        <begin position="1"/>
        <end position="82"/>
    </location>
</feature>
<protein>
    <submittedName>
        <fullName evidence="5">Putative glycosyl hydrolase family 10 xylanase</fullName>
    </submittedName>
</protein>
<keyword evidence="5" id="KW-0326">Glycosidase</keyword>
<evidence type="ECO:0000256" key="2">
    <source>
        <dbReference type="ARBA" id="ARBA00023277"/>
    </source>
</evidence>
<dbReference type="Pfam" id="PF00331">
    <property type="entry name" value="Glyco_hydro_10"/>
    <property type="match status" value="1"/>
</dbReference>
<dbReference type="Gene3D" id="3.20.20.80">
    <property type="entry name" value="Glycosidases"/>
    <property type="match status" value="1"/>
</dbReference>
<reference evidence="5" key="1">
    <citation type="submission" date="2009-04" db="EMBL/GenBank/DDBJ databases">
        <authorList>
            <person name="Wang G.Z."/>
            <person name="Luo H.Y."/>
            <person name="Wang Y.R."/>
            <person name="Yang P.L."/>
            <person name="Meng K."/>
            <person name="Yao B."/>
        </authorList>
    </citation>
    <scope>NUCLEOTIDE SEQUENCE</scope>
</reference>
<accession>C4PD97</accession>
<feature type="non-terminal residue" evidence="5">
    <location>
        <position position="82"/>
    </location>
</feature>
<dbReference type="InterPro" id="IPR001000">
    <property type="entry name" value="GH10_dom"/>
</dbReference>
<dbReference type="SUPFAM" id="SSF51445">
    <property type="entry name" value="(Trans)glycosidases"/>
    <property type="match status" value="1"/>
</dbReference>
<reference evidence="5" key="2">
    <citation type="journal article" date="2012" name="PLoS ONE">
        <title>Phylogenetic diversity and environment-specific distributions of glycosyl hydrolase family 10 xylanases in geographically distant soils.</title>
        <authorList>
            <person name="Wang G."/>
            <person name="Meng K."/>
            <person name="Luo H."/>
            <person name="Wang Y."/>
            <person name="Huang H."/>
            <person name="Shi P."/>
            <person name="Yang P."/>
            <person name="Zhang Z."/>
            <person name="Yao B."/>
        </authorList>
    </citation>
    <scope>NUCLEOTIDE SEQUENCE</scope>
</reference>
<feature type="non-terminal residue" evidence="5">
    <location>
        <position position="1"/>
    </location>
</feature>
<dbReference type="InterPro" id="IPR017853">
    <property type="entry name" value="GH"/>
</dbReference>
<dbReference type="AlphaFoldDB" id="C4PD97"/>
<dbReference type="GO" id="GO:0045493">
    <property type="term" value="P:xylan catabolic process"/>
    <property type="evidence" value="ECO:0007669"/>
    <property type="project" value="UniProtKB-KW"/>
</dbReference>
<dbReference type="EMBL" id="FJ919012">
    <property type="protein sequence ID" value="ACR24715.1"/>
    <property type="molecule type" value="Genomic_DNA"/>
</dbReference>